<keyword evidence="1" id="KW-0812">Transmembrane</keyword>
<gene>
    <name evidence="2" type="ORF">UFOPK1581_00488</name>
</gene>
<protein>
    <submittedName>
        <fullName evidence="2">Unannotated protein</fullName>
    </submittedName>
</protein>
<keyword evidence="1" id="KW-0472">Membrane</keyword>
<dbReference type="EMBL" id="CAEZTB010000066">
    <property type="protein sequence ID" value="CAB4556168.1"/>
    <property type="molecule type" value="Genomic_DNA"/>
</dbReference>
<organism evidence="2">
    <name type="scientific">freshwater metagenome</name>
    <dbReference type="NCBI Taxonomy" id="449393"/>
    <lineage>
        <taxon>unclassified sequences</taxon>
        <taxon>metagenomes</taxon>
        <taxon>ecological metagenomes</taxon>
    </lineage>
</organism>
<feature type="transmembrane region" description="Helical" evidence="1">
    <location>
        <begin position="31"/>
        <end position="49"/>
    </location>
</feature>
<proteinExistence type="predicted"/>
<reference evidence="2" key="1">
    <citation type="submission" date="2020-05" db="EMBL/GenBank/DDBJ databases">
        <authorList>
            <person name="Chiriac C."/>
            <person name="Salcher M."/>
            <person name="Ghai R."/>
            <person name="Kavagutti S V."/>
        </authorList>
    </citation>
    <scope>NUCLEOTIDE SEQUENCE</scope>
</reference>
<keyword evidence="1" id="KW-1133">Transmembrane helix</keyword>
<name>A0A6J6D302_9ZZZZ</name>
<dbReference type="AlphaFoldDB" id="A0A6J6D302"/>
<evidence type="ECO:0000256" key="1">
    <source>
        <dbReference type="SAM" id="Phobius"/>
    </source>
</evidence>
<accession>A0A6J6D302</accession>
<sequence length="67" mass="7256">MVTTDSSFLEVISPELAYPIKEAFAQSASQVFLVASVVLIAGFVLSFFVKELELRTKSGVQEMAEGV</sequence>
<evidence type="ECO:0000313" key="2">
    <source>
        <dbReference type="EMBL" id="CAB4556168.1"/>
    </source>
</evidence>